<reference evidence="2 4" key="2">
    <citation type="journal article" date="2011" name="PLoS Biol.">
        <title>Modernizing reference genome assemblies.</title>
        <authorList>
            <person name="Church D.M."/>
            <person name="Schneider V.A."/>
            <person name="Graves T."/>
            <person name="Auger K."/>
            <person name="Cunningham F."/>
            <person name="Bouk N."/>
            <person name="Chen H.C."/>
            <person name="Agarwala R."/>
            <person name="McLaren W.M."/>
            <person name="Ritchie G.R."/>
            <person name="Albracht D."/>
            <person name="Kremitzki M."/>
            <person name="Rock S."/>
            <person name="Kotkiewicz H."/>
            <person name="Kremitzki C."/>
            <person name="Wollam A."/>
            <person name="Trani L."/>
            <person name="Fulton L."/>
            <person name="Fulton R."/>
            <person name="Matthews L."/>
            <person name="Whitehead S."/>
            <person name="Chow W."/>
            <person name="Torrance J."/>
            <person name="Dunn M."/>
            <person name="Harden G."/>
            <person name="Threadgold G."/>
            <person name="Wood J."/>
            <person name="Collins J."/>
            <person name="Heath P."/>
            <person name="Griffiths G."/>
            <person name="Pelan S."/>
            <person name="Grafham D."/>
            <person name="Eichler E.E."/>
            <person name="Weinstock G."/>
            <person name="Mardis E.R."/>
            <person name="Wilson R.K."/>
            <person name="Howe K."/>
            <person name="Flicek P."/>
            <person name="Hubbard T."/>
        </authorList>
    </citation>
    <scope>NUCLEOTIDE SEQUENCE [LARGE SCALE GENOMIC DNA]</scope>
    <source>
        <strain evidence="2 4">C57BL/6J</strain>
    </source>
</reference>
<dbReference type="InParanoid" id="A0A1D5RM98"/>
<accession>A0A1D5RM98</accession>
<keyword evidence="4" id="KW-1185">Reference proteome</keyword>
<feature type="chain" id="PRO_5015063210" evidence="1">
    <location>
        <begin position="21"/>
        <end position="91"/>
    </location>
</feature>
<dbReference type="AlphaFoldDB" id="A0A1D5RM98"/>
<dbReference type="MGI" id="MGI:3647875">
    <property type="gene designation" value="Gm5485"/>
</dbReference>
<name>A0A1D5RM98_MOUSE</name>
<dbReference type="RNAct" id="A0A1D5RM98">
    <property type="molecule type" value="protein"/>
</dbReference>
<evidence type="ECO:0000256" key="1">
    <source>
        <dbReference type="SAM" id="SignalP"/>
    </source>
</evidence>
<organism evidence="2 4">
    <name type="scientific">Mus musculus</name>
    <name type="common">Mouse</name>
    <dbReference type="NCBI Taxonomy" id="10090"/>
    <lineage>
        <taxon>Eukaryota</taxon>
        <taxon>Metazoa</taxon>
        <taxon>Chordata</taxon>
        <taxon>Craniata</taxon>
        <taxon>Vertebrata</taxon>
        <taxon>Euteleostomi</taxon>
        <taxon>Mammalia</taxon>
        <taxon>Eutheria</taxon>
        <taxon>Euarchontoglires</taxon>
        <taxon>Glires</taxon>
        <taxon>Rodentia</taxon>
        <taxon>Myomorpha</taxon>
        <taxon>Muroidea</taxon>
        <taxon>Muridae</taxon>
        <taxon>Murinae</taxon>
        <taxon>Mus</taxon>
        <taxon>Mus</taxon>
    </lineage>
</organism>
<dbReference type="AGR" id="MGI:3647875"/>
<keyword evidence="1" id="KW-0732">Signal</keyword>
<dbReference type="Ensembl" id="ENSMUST00000212197.2">
    <property type="protein sequence ID" value="ENSMUSP00000148687.2"/>
    <property type="gene ID" value="ENSMUSG00000110573.2"/>
</dbReference>
<proteinExistence type="predicted"/>
<dbReference type="Proteomes" id="UP000000589">
    <property type="component" value="Chromosome 16"/>
</dbReference>
<feature type="signal peptide" evidence="1">
    <location>
        <begin position="1"/>
        <end position="20"/>
    </location>
</feature>
<reference evidence="2" key="3">
    <citation type="submission" date="2025-08" db="UniProtKB">
        <authorList>
            <consortium name="Ensembl"/>
        </authorList>
    </citation>
    <scope>IDENTIFICATION</scope>
    <source>
        <strain evidence="2">C57BL/6J</strain>
    </source>
</reference>
<reference evidence="2 4" key="1">
    <citation type="journal article" date="2009" name="PLoS Biol.">
        <title>Lineage-specific biology revealed by a finished genome assembly of the mouse.</title>
        <authorList>
            <consortium name="Mouse Genome Sequencing Consortium"/>
            <person name="Church D.M."/>
            <person name="Goodstadt L."/>
            <person name="Hillier L.W."/>
            <person name="Zody M.C."/>
            <person name="Goldstein S."/>
            <person name="She X."/>
            <person name="Bult C.J."/>
            <person name="Agarwala R."/>
            <person name="Cherry J.L."/>
            <person name="DiCuccio M."/>
            <person name="Hlavina W."/>
            <person name="Kapustin Y."/>
            <person name="Meric P."/>
            <person name="Maglott D."/>
            <person name="Birtle Z."/>
            <person name="Marques A.C."/>
            <person name="Graves T."/>
            <person name="Zhou S."/>
            <person name="Teague B."/>
            <person name="Potamousis K."/>
            <person name="Churas C."/>
            <person name="Place M."/>
            <person name="Herschleb J."/>
            <person name="Runnheim R."/>
            <person name="Forrest D."/>
            <person name="Amos-Landgraf J."/>
            <person name="Schwartz D.C."/>
            <person name="Cheng Z."/>
            <person name="Lindblad-Toh K."/>
            <person name="Eichler E.E."/>
            <person name="Ponting C.P."/>
        </authorList>
    </citation>
    <scope>NUCLEOTIDE SEQUENCE [LARGE SCALE GENOMIC DNA]</scope>
    <source>
        <strain evidence="2 4">C57BL/6J</strain>
    </source>
</reference>
<protein>
    <submittedName>
        <fullName evidence="2">Predicted gene 5485</fullName>
    </submittedName>
</protein>
<evidence type="ECO:0000313" key="4">
    <source>
        <dbReference type="Proteomes" id="UP000000589"/>
    </source>
</evidence>
<evidence type="ECO:0000313" key="2">
    <source>
        <dbReference type="Ensembl" id="ENSMUSP00000148687.2"/>
    </source>
</evidence>
<reference evidence="2" key="4">
    <citation type="submission" date="2025-09" db="UniProtKB">
        <authorList>
            <consortium name="Ensembl"/>
        </authorList>
    </citation>
    <scope>IDENTIFICATION</scope>
    <source>
        <strain evidence="2">C57BL/6J</strain>
    </source>
</reference>
<evidence type="ECO:0000313" key="3">
    <source>
        <dbReference type="MGI" id="MGI:3647875"/>
    </source>
</evidence>
<dbReference type="OrthoDB" id="9931701at2759"/>
<sequence>MAYKLLQAAVCSTLLIEVLGAPFLMEDPANQFLRLKRHVVHLPDFWDPDHHPDGTGTSLADEVWEAWTSLKASARRNFDTDTLAFDISTAQ</sequence>
<dbReference type="VEuPathDB" id="HostDB:ENSMUSG00000110573"/>
<dbReference type="OMA" id="DEVWEAW"/>
<gene>
    <name evidence="2 3" type="primary">Gm5485</name>
</gene>
<dbReference type="GeneTree" id="ENSGT00950000183224"/>
<dbReference type="Bgee" id="ENSMUSG00000110573">
    <property type="expression patterns" value="Expressed in duodenum and 18 other cell types or tissues"/>
</dbReference>